<feature type="transmembrane region" description="Helical" evidence="8">
    <location>
        <begin position="264"/>
        <end position="281"/>
    </location>
</feature>
<feature type="transmembrane region" description="Helical" evidence="8">
    <location>
        <begin position="336"/>
        <end position="362"/>
    </location>
</feature>
<dbReference type="Gene3D" id="1.10.3860.10">
    <property type="entry name" value="Sodium:dicarboxylate symporter"/>
    <property type="match status" value="2"/>
</dbReference>
<dbReference type="PRINTS" id="PR00173">
    <property type="entry name" value="EDTRNSPORT"/>
</dbReference>
<feature type="transmembrane region" description="Helical" evidence="8">
    <location>
        <begin position="301"/>
        <end position="324"/>
    </location>
</feature>
<dbReference type="PANTHER" id="PTHR11958">
    <property type="entry name" value="SODIUM/DICARBOXYLATE SYMPORTER-RELATED"/>
    <property type="match status" value="1"/>
</dbReference>
<comment type="similarity">
    <text evidence="8">Belongs to the dicarboxylate/amino acid:cation symporter (DAACS) (TC 2.A.23) family.</text>
</comment>
<dbReference type="GO" id="GO:0015501">
    <property type="term" value="F:glutamate:sodium symporter activity"/>
    <property type="evidence" value="ECO:0007669"/>
    <property type="project" value="TreeGrafter"/>
</dbReference>
<dbReference type="InterPro" id="IPR001991">
    <property type="entry name" value="Na-dicarboxylate_symporter"/>
</dbReference>
<dbReference type="Proteomes" id="UP001208570">
    <property type="component" value="Unassembled WGS sequence"/>
</dbReference>
<evidence type="ECO:0000256" key="3">
    <source>
        <dbReference type="ARBA" id="ARBA00022692"/>
    </source>
</evidence>
<dbReference type="AlphaFoldDB" id="A0AAD9JNP4"/>
<evidence type="ECO:0000256" key="9">
    <source>
        <dbReference type="SAM" id="MobiDB-lite"/>
    </source>
</evidence>
<gene>
    <name evidence="10" type="ORF">LSH36_209g00058</name>
</gene>
<feature type="compositionally biased region" description="Basic and acidic residues" evidence="9">
    <location>
        <begin position="1"/>
        <end position="15"/>
    </location>
</feature>
<dbReference type="SUPFAM" id="SSF118215">
    <property type="entry name" value="Proton glutamate symport protein"/>
    <property type="match status" value="1"/>
</dbReference>
<dbReference type="GO" id="GO:0005886">
    <property type="term" value="C:plasma membrane"/>
    <property type="evidence" value="ECO:0007669"/>
    <property type="project" value="TreeGrafter"/>
</dbReference>
<feature type="region of interest" description="Disordered" evidence="9">
    <location>
        <begin position="1"/>
        <end position="29"/>
    </location>
</feature>
<dbReference type="GO" id="GO:0015175">
    <property type="term" value="F:neutral L-amino acid transmembrane transporter activity"/>
    <property type="evidence" value="ECO:0007669"/>
    <property type="project" value="TreeGrafter"/>
</dbReference>
<feature type="transmembrane region" description="Helical" evidence="8">
    <location>
        <begin position="85"/>
        <end position="109"/>
    </location>
</feature>
<keyword evidence="5 8" id="KW-1133">Transmembrane helix</keyword>
<keyword evidence="11" id="KW-1185">Reference proteome</keyword>
<feature type="transmembrane region" description="Helical" evidence="8">
    <location>
        <begin position="43"/>
        <end position="64"/>
    </location>
</feature>
<dbReference type="InterPro" id="IPR036458">
    <property type="entry name" value="Na:dicarbo_symporter_sf"/>
</dbReference>
<dbReference type="InterPro" id="IPR018107">
    <property type="entry name" value="Na-dicarboxylate_symporter_CS"/>
</dbReference>
<keyword evidence="2 8" id="KW-0813">Transport</keyword>
<evidence type="ECO:0000313" key="11">
    <source>
        <dbReference type="Proteomes" id="UP001208570"/>
    </source>
</evidence>
<evidence type="ECO:0000256" key="6">
    <source>
        <dbReference type="ARBA" id="ARBA00023136"/>
    </source>
</evidence>
<comment type="subcellular location">
    <subcellularLocation>
        <location evidence="1 8">Membrane</location>
        <topology evidence="1 8">Multi-pass membrane protein</topology>
    </subcellularLocation>
</comment>
<evidence type="ECO:0000256" key="4">
    <source>
        <dbReference type="ARBA" id="ARBA00022847"/>
    </source>
</evidence>
<evidence type="ECO:0000256" key="8">
    <source>
        <dbReference type="RuleBase" id="RU361216"/>
    </source>
</evidence>
<protein>
    <recommendedName>
        <fullName evidence="8">Amino acid transporter</fullName>
    </recommendedName>
</protein>
<evidence type="ECO:0000256" key="1">
    <source>
        <dbReference type="ARBA" id="ARBA00004141"/>
    </source>
</evidence>
<keyword evidence="4 8" id="KW-0769">Symport</keyword>
<reference evidence="10" key="1">
    <citation type="journal article" date="2023" name="Mol. Biol. Evol.">
        <title>Third-Generation Sequencing Reveals the Adaptive Role of the Epigenome in Three Deep-Sea Polychaetes.</title>
        <authorList>
            <person name="Perez M."/>
            <person name="Aroh O."/>
            <person name="Sun Y."/>
            <person name="Lan Y."/>
            <person name="Juniper S.K."/>
            <person name="Young C.R."/>
            <person name="Angers B."/>
            <person name="Qian P.Y."/>
        </authorList>
    </citation>
    <scope>NUCLEOTIDE SEQUENCE</scope>
    <source>
        <strain evidence="10">P08H-3</strain>
    </source>
</reference>
<evidence type="ECO:0000313" key="10">
    <source>
        <dbReference type="EMBL" id="KAK2156573.1"/>
    </source>
</evidence>
<sequence length="563" mass="61759">MDHLEENGETNKDNYEADDETASGCGSRKCRGSVHWRRFRSNLFLVLLLIGIAAGIGMGMGIRQNHPEFKANKRYVAYLEFPGRLLLRMLKMCIIPLVFFSLVSGMASLPSTTAGKLGGYAILYYMITTFMAVLLGITLVATIKPGLKAKQQYEGETGTIVQPVDALLDLIRNLLPDNIIGACLFQTKTVYDKENRMMTVNMTNDTTGDLYLANNEAESQLLLLTVNSECTENHSLTEVNAPELRVTHVEIVNFRTSSVRGTNILGIVLFSILLGVIIGRMNDATGDLLFRVFDGLQVCIIKIIKIFIWYTPVGVMFLVAGKLVKMKDVGDEWTTLGWYIMTVLVGLAIHGFVVLPIIYALFTRKNPFMLIIHMGKALFTALGTASSSATMPLTLNCLEENAKVDRRVTRFMIPVGATINMDGTALYEAVASIYLAQRLGHHLNAGQYVTVSLTATAAAIGAAGVPEAGLVTMLIVLTAIGLPATDETLGLILAVDWFLDRCRTMINVLGDSLGTGIVEKLATKELDQMDKAQTSRRGNARAEYTNKAFSYSGYDEESDKTRL</sequence>
<dbReference type="Pfam" id="PF00375">
    <property type="entry name" value="SDF"/>
    <property type="match status" value="1"/>
</dbReference>
<feature type="transmembrane region" description="Helical" evidence="8">
    <location>
        <begin position="121"/>
        <end position="143"/>
    </location>
</feature>
<dbReference type="GO" id="GO:0005313">
    <property type="term" value="F:L-glutamate transmembrane transporter activity"/>
    <property type="evidence" value="ECO:0007669"/>
    <property type="project" value="TreeGrafter"/>
</dbReference>
<evidence type="ECO:0000256" key="7">
    <source>
        <dbReference type="ARBA" id="ARBA00023180"/>
    </source>
</evidence>
<proteinExistence type="inferred from homology"/>
<evidence type="ECO:0000256" key="5">
    <source>
        <dbReference type="ARBA" id="ARBA00022989"/>
    </source>
</evidence>
<keyword evidence="7" id="KW-0325">Glycoprotein</keyword>
<name>A0AAD9JNP4_9ANNE</name>
<dbReference type="EMBL" id="JAODUP010000209">
    <property type="protein sequence ID" value="KAK2156573.1"/>
    <property type="molecule type" value="Genomic_DNA"/>
</dbReference>
<dbReference type="PROSITE" id="PS00714">
    <property type="entry name" value="NA_DICARBOXYL_SYMP_2"/>
    <property type="match status" value="1"/>
</dbReference>
<comment type="caution">
    <text evidence="10">The sequence shown here is derived from an EMBL/GenBank/DDBJ whole genome shotgun (WGS) entry which is preliminary data.</text>
</comment>
<evidence type="ECO:0000256" key="2">
    <source>
        <dbReference type="ARBA" id="ARBA00022448"/>
    </source>
</evidence>
<dbReference type="InterPro" id="IPR050746">
    <property type="entry name" value="DAACS"/>
</dbReference>
<dbReference type="PANTHER" id="PTHR11958:SF63">
    <property type="entry name" value="AMINO ACID TRANSPORTER"/>
    <property type="match status" value="1"/>
</dbReference>
<organism evidence="10 11">
    <name type="scientific">Paralvinella palmiformis</name>
    <dbReference type="NCBI Taxonomy" id="53620"/>
    <lineage>
        <taxon>Eukaryota</taxon>
        <taxon>Metazoa</taxon>
        <taxon>Spiralia</taxon>
        <taxon>Lophotrochozoa</taxon>
        <taxon>Annelida</taxon>
        <taxon>Polychaeta</taxon>
        <taxon>Sedentaria</taxon>
        <taxon>Canalipalpata</taxon>
        <taxon>Terebellida</taxon>
        <taxon>Terebelliformia</taxon>
        <taxon>Alvinellidae</taxon>
        <taxon>Paralvinella</taxon>
    </lineage>
</organism>
<keyword evidence="6 8" id="KW-0472">Membrane</keyword>
<accession>A0AAD9JNP4</accession>
<keyword evidence="3 8" id="KW-0812">Transmembrane</keyword>